<name>A0A438D393_VITVI</name>
<feature type="domain" description="Retrotransposon gag" evidence="1">
    <location>
        <begin position="32"/>
        <end position="110"/>
    </location>
</feature>
<dbReference type="InterPro" id="IPR005162">
    <property type="entry name" value="Retrotrans_gag_dom"/>
</dbReference>
<gene>
    <name evidence="2" type="ORF">CK203_108038</name>
</gene>
<dbReference type="AlphaFoldDB" id="A0A438D393"/>
<sequence length="145" mass="17244">MTYDEISDPFDHIMHFRQLMTLDIGNDTLLCKVFPISLHGQTLSWFHHVLKNFVNNFRDLSEAFVGHYLCSTRPKQNINTLQNIKMQENEFFKDFMNRFEQAVLQVESYHMDTILQIFQQKICLGTPFFESLAKKPPTMMDDLFR</sequence>
<dbReference type="EMBL" id="QGNW01001822">
    <property type="protein sequence ID" value="RVW29896.1"/>
    <property type="molecule type" value="Genomic_DNA"/>
</dbReference>
<dbReference type="PANTHER" id="PTHR33223">
    <property type="entry name" value="CCHC-TYPE DOMAIN-CONTAINING PROTEIN"/>
    <property type="match status" value="1"/>
</dbReference>
<organism evidence="2 3">
    <name type="scientific">Vitis vinifera</name>
    <name type="common">Grape</name>
    <dbReference type="NCBI Taxonomy" id="29760"/>
    <lineage>
        <taxon>Eukaryota</taxon>
        <taxon>Viridiplantae</taxon>
        <taxon>Streptophyta</taxon>
        <taxon>Embryophyta</taxon>
        <taxon>Tracheophyta</taxon>
        <taxon>Spermatophyta</taxon>
        <taxon>Magnoliopsida</taxon>
        <taxon>eudicotyledons</taxon>
        <taxon>Gunneridae</taxon>
        <taxon>Pentapetalae</taxon>
        <taxon>rosids</taxon>
        <taxon>Vitales</taxon>
        <taxon>Vitaceae</taxon>
        <taxon>Viteae</taxon>
        <taxon>Vitis</taxon>
    </lineage>
</organism>
<accession>A0A438D393</accession>
<protein>
    <recommendedName>
        <fullName evidence="1">Retrotransposon gag domain-containing protein</fullName>
    </recommendedName>
</protein>
<dbReference type="Pfam" id="PF03732">
    <property type="entry name" value="Retrotrans_gag"/>
    <property type="match status" value="1"/>
</dbReference>
<evidence type="ECO:0000313" key="3">
    <source>
        <dbReference type="Proteomes" id="UP000288805"/>
    </source>
</evidence>
<dbReference type="PANTHER" id="PTHR33223:SF10">
    <property type="entry name" value="AMINOTRANSFERASE-LIKE PLANT MOBILE DOMAIN-CONTAINING PROTEIN"/>
    <property type="match status" value="1"/>
</dbReference>
<reference evidence="2 3" key="1">
    <citation type="journal article" date="2018" name="PLoS Genet.">
        <title>Population sequencing reveals clonal diversity and ancestral inbreeding in the grapevine cultivar Chardonnay.</title>
        <authorList>
            <person name="Roach M.J."/>
            <person name="Johnson D.L."/>
            <person name="Bohlmann J."/>
            <person name="van Vuuren H.J."/>
            <person name="Jones S.J."/>
            <person name="Pretorius I.S."/>
            <person name="Schmidt S.A."/>
            <person name="Borneman A.R."/>
        </authorList>
    </citation>
    <scope>NUCLEOTIDE SEQUENCE [LARGE SCALE GENOMIC DNA]</scope>
    <source>
        <strain evidence="3">cv. Chardonnay</strain>
        <tissue evidence="2">Leaf</tissue>
    </source>
</reference>
<proteinExistence type="predicted"/>
<evidence type="ECO:0000259" key="1">
    <source>
        <dbReference type="Pfam" id="PF03732"/>
    </source>
</evidence>
<dbReference type="Proteomes" id="UP000288805">
    <property type="component" value="Unassembled WGS sequence"/>
</dbReference>
<evidence type="ECO:0000313" key="2">
    <source>
        <dbReference type="EMBL" id="RVW29896.1"/>
    </source>
</evidence>
<comment type="caution">
    <text evidence="2">The sequence shown here is derived from an EMBL/GenBank/DDBJ whole genome shotgun (WGS) entry which is preliminary data.</text>
</comment>